<dbReference type="AlphaFoldDB" id="A0A438CUK9"/>
<dbReference type="PANTHER" id="PTHR36617">
    <property type="entry name" value="PROTEIN, PUTATIVE-RELATED"/>
    <property type="match status" value="1"/>
</dbReference>
<protein>
    <recommendedName>
        <fullName evidence="1">Reverse transcriptase zinc-binding domain-containing protein</fullName>
    </recommendedName>
</protein>
<organism evidence="2 3">
    <name type="scientific">Vitis vinifera</name>
    <name type="common">Grape</name>
    <dbReference type="NCBI Taxonomy" id="29760"/>
    <lineage>
        <taxon>Eukaryota</taxon>
        <taxon>Viridiplantae</taxon>
        <taxon>Streptophyta</taxon>
        <taxon>Embryophyta</taxon>
        <taxon>Tracheophyta</taxon>
        <taxon>Spermatophyta</taxon>
        <taxon>Magnoliopsida</taxon>
        <taxon>eudicotyledons</taxon>
        <taxon>Gunneridae</taxon>
        <taxon>Pentapetalae</taxon>
        <taxon>rosids</taxon>
        <taxon>Vitales</taxon>
        <taxon>Vitaceae</taxon>
        <taxon>Viteae</taxon>
        <taxon>Vitis</taxon>
    </lineage>
</organism>
<comment type="caution">
    <text evidence="2">The sequence shown here is derived from an EMBL/GenBank/DDBJ whole genome shotgun (WGS) entry which is preliminary data.</text>
</comment>
<proteinExistence type="predicted"/>
<accession>A0A438CUK9</accession>
<evidence type="ECO:0000313" key="3">
    <source>
        <dbReference type="Proteomes" id="UP000288805"/>
    </source>
</evidence>
<dbReference type="EMBL" id="QGNW01001978">
    <property type="protein sequence ID" value="RVW26871.1"/>
    <property type="molecule type" value="Genomic_DNA"/>
</dbReference>
<reference evidence="2 3" key="1">
    <citation type="journal article" date="2018" name="PLoS Genet.">
        <title>Population sequencing reveals clonal diversity and ancestral inbreeding in the grapevine cultivar Chardonnay.</title>
        <authorList>
            <person name="Roach M.J."/>
            <person name="Johnson D.L."/>
            <person name="Bohlmann J."/>
            <person name="van Vuuren H.J."/>
            <person name="Jones S.J."/>
            <person name="Pretorius I.S."/>
            <person name="Schmidt S.A."/>
            <person name="Borneman A.R."/>
        </authorList>
    </citation>
    <scope>NUCLEOTIDE SEQUENCE [LARGE SCALE GENOMIC DNA]</scope>
    <source>
        <strain evidence="3">cv. Chardonnay</strain>
        <tissue evidence="2">Leaf</tissue>
    </source>
</reference>
<name>A0A438CUK9_VITVI</name>
<sequence>MPYMASNGLDKHQQACRYTLQPGRLQWSGHNDSNAAEKDVGTLQQVEYWDQVESERSLTEEEISIKKEAKEGYAKGARSKDRIADAFKQLLTKDLEWKADIGGLNLNQISQQEAEILEFPFFEDEVHSALVDRNGDKAPGPDGFTVAFWEERRNWGISNLSVFWGAVQIIAKVLVNRIKKVIGKSVSLDQNAFVMGRQILDASLIANEVSYPQPTWGRPIRPLRVGWGGREGEVETCPLETTVYLQSGKKARKVAKRLFVGRGKYGKKSSLSQLEMVWCDSLEPGTSYGSKCLWRNMGKRTLVETKKANGVFGVGIRFWTDPWCGGVELSLRFPHLYAMAAHRNATVEKCDLLQALRGQRVTLEVDSVFWKGGKNVQFGVKNAYSLLISPIVSVFPKNGIWMDRVPTKLAFFAWEAAWGKVLTLDRLQKREGDSFLIDAFYAVAKRKM</sequence>
<dbReference type="PANTHER" id="PTHR36617:SF15">
    <property type="entry name" value="REVERSE TRANSCRIPTASE ZINC-BINDING DOMAIN-CONTAINING PROTEIN"/>
    <property type="match status" value="1"/>
</dbReference>
<gene>
    <name evidence="2" type="ORF">CK203_110943</name>
</gene>
<dbReference type="Pfam" id="PF13966">
    <property type="entry name" value="zf-RVT"/>
    <property type="match status" value="1"/>
</dbReference>
<evidence type="ECO:0000313" key="2">
    <source>
        <dbReference type="EMBL" id="RVW26871.1"/>
    </source>
</evidence>
<feature type="domain" description="Reverse transcriptase zinc-binding" evidence="1">
    <location>
        <begin position="378"/>
        <end position="431"/>
    </location>
</feature>
<dbReference type="InterPro" id="IPR026960">
    <property type="entry name" value="RVT-Znf"/>
</dbReference>
<evidence type="ECO:0000259" key="1">
    <source>
        <dbReference type="Pfam" id="PF13966"/>
    </source>
</evidence>
<dbReference type="Proteomes" id="UP000288805">
    <property type="component" value="Unassembled WGS sequence"/>
</dbReference>